<feature type="region of interest" description="Disordered" evidence="1">
    <location>
        <begin position="50"/>
        <end position="125"/>
    </location>
</feature>
<accession>A0A9W8CJZ4</accession>
<protein>
    <recommendedName>
        <fullName evidence="4">Zinc-ribbon 15 domain-containing protein</fullName>
    </recommendedName>
</protein>
<evidence type="ECO:0008006" key="4">
    <source>
        <dbReference type="Google" id="ProtNLM"/>
    </source>
</evidence>
<name>A0A9W8CJZ4_9FUNG</name>
<evidence type="ECO:0000256" key="1">
    <source>
        <dbReference type="SAM" id="MobiDB-lite"/>
    </source>
</evidence>
<dbReference type="EMBL" id="JANBOH010000137">
    <property type="protein sequence ID" value="KAJ1644877.1"/>
    <property type="molecule type" value="Genomic_DNA"/>
</dbReference>
<dbReference type="PANTHER" id="PTHR28139:SF1">
    <property type="entry name" value="UPF0768 PROTEIN YBL029C-A"/>
    <property type="match status" value="1"/>
</dbReference>
<dbReference type="Proteomes" id="UP001145021">
    <property type="component" value="Unassembled WGS sequence"/>
</dbReference>
<keyword evidence="3" id="KW-1185">Reference proteome</keyword>
<evidence type="ECO:0000313" key="2">
    <source>
        <dbReference type="EMBL" id="KAJ1644877.1"/>
    </source>
</evidence>
<dbReference type="AlphaFoldDB" id="A0A9W8CJZ4"/>
<proteinExistence type="predicted"/>
<comment type="caution">
    <text evidence="2">The sequence shown here is derived from an EMBL/GenBank/DDBJ whole genome shotgun (WGS) entry which is preliminary data.</text>
</comment>
<dbReference type="PANTHER" id="PTHR28139">
    <property type="entry name" value="UPF0768 PROTEIN YBL029C-A"/>
    <property type="match status" value="1"/>
</dbReference>
<feature type="compositionally biased region" description="Low complexity" evidence="1">
    <location>
        <begin position="112"/>
        <end position="125"/>
    </location>
</feature>
<reference evidence="2" key="1">
    <citation type="submission" date="2022-07" db="EMBL/GenBank/DDBJ databases">
        <title>Phylogenomic reconstructions and comparative analyses of Kickxellomycotina fungi.</title>
        <authorList>
            <person name="Reynolds N.K."/>
            <person name="Stajich J.E."/>
            <person name="Barry K."/>
            <person name="Grigoriev I.V."/>
            <person name="Crous P."/>
            <person name="Smith M.E."/>
        </authorList>
    </citation>
    <scope>NUCLEOTIDE SEQUENCE</scope>
    <source>
        <strain evidence="2">NBRC 105413</strain>
    </source>
</reference>
<organism evidence="2 3">
    <name type="scientific">Coemansia asiatica</name>
    <dbReference type="NCBI Taxonomy" id="1052880"/>
    <lineage>
        <taxon>Eukaryota</taxon>
        <taxon>Fungi</taxon>
        <taxon>Fungi incertae sedis</taxon>
        <taxon>Zoopagomycota</taxon>
        <taxon>Kickxellomycotina</taxon>
        <taxon>Kickxellomycetes</taxon>
        <taxon>Kickxellales</taxon>
        <taxon>Kickxellaceae</taxon>
        <taxon>Coemansia</taxon>
    </lineage>
</organism>
<evidence type="ECO:0000313" key="3">
    <source>
        <dbReference type="Proteomes" id="UP001145021"/>
    </source>
</evidence>
<gene>
    <name evidence="2" type="ORF">LPJ64_003500</name>
</gene>
<sequence length="125" mass="14145">MICPRCHNNAIQTIKRRTWMTLYCVPVFPISRKRILYHCDICRWEGRPMGTVQVVPERNDHRSRDLYSPQNTREVGAGEAQRSEQFQPEPYSRNDYAEAPPPPYSKVAGSNKGAKGKPATAAAGN</sequence>